<name>A0A4S8P7G3_9HYPH</name>
<accession>A0A4S8P7G3</accession>
<dbReference type="RefSeq" id="WP_136597251.1">
    <property type="nucleotide sequence ID" value="NZ_STGV01000001.1"/>
</dbReference>
<evidence type="ECO:0000256" key="1">
    <source>
        <dbReference type="SAM" id="Coils"/>
    </source>
</evidence>
<keyword evidence="1" id="KW-0175">Coiled coil</keyword>
<comment type="caution">
    <text evidence="3">The sequence shown here is derived from an EMBL/GenBank/DDBJ whole genome shotgun (WGS) entry which is preliminary data.</text>
</comment>
<feature type="signal peptide" evidence="2">
    <location>
        <begin position="1"/>
        <end position="23"/>
    </location>
</feature>
<gene>
    <name evidence="3" type="ORF">FAA97_04205</name>
</gene>
<dbReference type="Pfam" id="PF10973">
    <property type="entry name" value="DUF2799"/>
    <property type="match status" value="1"/>
</dbReference>
<proteinExistence type="predicted"/>
<dbReference type="PROSITE" id="PS51257">
    <property type="entry name" value="PROKAR_LIPOPROTEIN"/>
    <property type="match status" value="1"/>
</dbReference>
<protein>
    <submittedName>
        <fullName evidence="3">DUF2799 domain-containing protein</fullName>
    </submittedName>
</protein>
<evidence type="ECO:0000313" key="4">
    <source>
        <dbReference type="Proteomes" id="UP000308828"/>
    </source>
</evidence>
<evidence type="ECO:0000313" key="3">
    <source>
        <dbReference type="EMBL" id="THV25405.1"/>
    </source>
</evidence>
<organism evidence="3 4">
    <name type="scientific">Peteryoungia ipomoeae</name>
    <dbReference type="NCBI Taxonomy" id="1210932"/>
    <lineage>
        <taxon>Bacteria</taxon>
        <taxon>Pseudomonadati</taxon>
        <taxon>Pseudomonadota</taxon>
        <taxon>Alphaproteobacteria</taxon>
        <taxon>Hyphomicrobiales</taxon>
        <taxon>Rhizobiaceae</taxon>
        <taxon>Peteryoungia</taxon>
    </lineage>
</organism>
<keyword evidence="2" id="KW-0732">Signal</keyword>
<keyword evidence="4" id="KW-1185">Reference proteome</keyword>
<dbReference type="Proteomes" id="UP000308828">
    <property type="component" value="Unassembled WGS sequence"/>
</dbReference>
<reference evidence="3 4" key="1">
    <citation type="submission" date="2019-04" db="EMBL/GenBank/DDBJ databases">
        <title>Genome sequence of strain shin9-1.</title>
        <authorList>
            <person name="Gao J."/>
            <person name="Sun J."/>
        </authorList>
    </citation>
    <scope>NUCLEOTIDE SEQUENCE [LARGE SCALE GENOMIC DNA]</scope>
    <source>
        <strain evidence="4">shin9-1</strain>
    </source>
</reference>
<sequence length="205" mass="23056">MRLYLWAAAGIAMAALTSCNSLSKEECAAADWSVIGQEDGASGKDPQDRFAAHVKSCARINVVPDQTRWYEGYQLGLPRYCTPLNGLSRGEAGDAYYNVCPPETSAGFLRGYGLGQQAYRIRSRISSLRSDVSFKDMQADRNYDAIKKTQDNNQRRALRDEIDRLDRDIRRAEREIADLEFDLYAVERDIEAFRRNPGAPVSPGY</sequence>
<feature type="coiled-coil region" evidence="1">
    <location>
        <begin position="148"/>
        <end position="189"/>
    </location>
</feature>
<dbReference type="OrthoDB" id="5917215at2"/>
<dbReference type="AlphaFoldDB" id="A0A4S8P7G3"/>
<dbReference type="EMBL" id="STGV01000001">
    <property type="protein sequence ID" value="THV25405.1"/>
    <property type="molecule type" value="Genomic_DNA"/>
</dbReference>
<evidence type="ECO:0000256" key="2">
    <source>
        <dbReference type="SAM" id="SignalP"/>
    </source>
</evidence>
<dbReference type="InterPro" id="IPR021242">
    <property type="entry name" value="DUF2799"/>
</dbReference>
<feature type="chain" id="PRO_5020681533" evidence="2">
    <location>
        <begin position="24"/>
        <end position="205"/>
    </location>
</feature>